<gene>
    <name evidence="2" type="ORF">KEU06_14740</name>
</gene>
<organism evidence="2 3">
    <name type="scientific">Pseudaminobacter soli</name>
    <name type="common">ex Zhang et al. 2022</name>
    <dbReference type="NCBI Taxonomy" id="2831468"/>
    <lineage>
        <taxon>Bacteria</taxon>
        <taxon>Pseudomonadati</taxon>
        <taxon>Pseudomonadota</taxon>
        <taxon>Alphaproteobacteria</taxon>
        <taxon>Hyphomicrobiales</taxon>
        <taxon>Phyllobacteriaceae</taxon>
        <taxon>Pseudaminobacter</taxon>
    </lineage>
</organism>
<evidence type="ECO:0000313" key="3">
    <source>
        <dbReference type="Proteomes" id="UP000680348"/>
    </source>
</evidence>
<dbReference type="AlphaFoldDB" id="A0A942DZ82"/>
<feature type="transmembrane region" description="Helical" evidence="1">
    <location>
        <begin position="43"/>
        <end position="64"/>
    </location>
</feature>
<accession>A0A942DZ82</accession>
<feature type="transmembrane region" description="Helical" evidence="1">
    <location>
        <begin position="84"/>
        <end position="103"/>
    </location>
</feature>
<evidence type="ECO:0000313" key="2">
    <source>
        <dbReference type="EMBL" id="MBS3649867.1"/>
    </source>
</evidence>
<dbReference type="RefSeq" id="WP_188255420.1">
    <property type="nucleotide sequence ID" value="NZ_JABVCF010000007.1"/>
</dbReference>
<protein>
    <submittedName>
        <fullName evidence="2">Uncharacterized protein</fullName>
    </submittedName>
</protein>
<keyword evidence="3" id="KW-1185">Reference proteome</keyword>
<name>A0A942DZ82_9HYPH</name>
<dbReference type="Proteomes" id="UP000680348">
    <property type="component" value="Unassembled WGS sequence"/>
</dbReference>
<keyword evidence="1" id="KW-1133">Transmembrane helix</keyword>
<sequence>MNGQDPEVPNGYREAIVTAITVILAFSLYFLRFWSFEAEGEWTVASLLAALLMVVSTIIQIVALGRSLRLADNDPQVYAVTLKVFMLGVALALASVVAAAIAYS</sequence>
<keyword evidence="1" id="KW-0812">Transmembrane</keyword>
<dbReference type="EMBL" id="JAGWCR010000007">
    <property type="protein sequence ID" value="MBS3649867.1"/>
    <property type="molecule type" value="Genomic_DNA"/>
</dbReference>
<keyword evidence="1" id="KW-0472">Membrane</keyword>
<evidence type="ECO:0000256" key="1">
    <source>
        <dbReference type="SAM" id="Phobius"/>
    </source>
</evidence>
<comment type="caution">
    <text evidence="2">The sequence shown here is derived from an EMBL/GenBank/DDBJ whole genome shotgun (WGS) entry which is preliminary data.</text>
</comment>
<feature type="transmembrane region" description="Helical" evidence="1">
    <location>
        <begin position="12"/>
        <end position="31"/>
    </location>
</feature>
<proteinExistence type="predicted"/>
<reference evidence="2" key="1">
    <citation type="submission" date="2021-04" db="EMBL/GenBank/DDBJ databases">
        <title>Pseudaminobacter soli sp. nov., isolated from paddy soil contaminated by heavy metals.</title>
        <authorList>
            <person name="Zhang K."/>
        </authorList>
    </citation>
    <scope>NUCLEOTIDE SEQUENCE</scope>
    <source>
        <strain evidence="2">19-2017</strain>
    </source>
</reference>